<sequence>MSASTAVNASGISSPRSIPPHSELDVDIPRAIYVFSIYRLAKKLNYKSAAEVPCAPRFQPPIPCKRIPVVGLLCTATMNVRLRRQPKAVISRRGSSTSPSPPLGVAVVPQVDANVSLSSADVHVVGTTPSRSLCRVVITVGVELNALSKILNTSDSSANGGGNVEVKRVVGHAAKGIDEYACGGVVDTEAEPDPKLELEWGADAHMNPDPKADTAAEGDIIGYGLNRL</sequence>
<reference evidence="2" key="1">
    <citation type="submission" date="2023-03" db="EMBL/GenBank/DDBJ databases">
        <title>Massive genome expansion in bonnet fungi (Mycena s.s.) driven by repeated elements and novel gene families across ecological guilds.</title>
        <authorList>
            <consortium name="Lawrence Berkeley National Laboratory"/>
            <person name="Harder C.B."/>
            <person name="Miyauchi S."/>
            <person name="Viragh M."/>
            <person name="Kuo A."/>
            <person name="Thoen E."/>
            <person name="Andreopoulos B."/>
            <person name="Lu D."/>
            <person name="Skrede I."/>
            <person name="Drula E."/>
            <person name="Henrissat B."/>
            <person name="Morin E."/>
            <person name="Kohler A."/>
            <person name="Barry K."/>
            <person name="LaButti K."/>
            <person name="Morin E."/>
            <person name="Salamov A."/>
            <person name="Lipzen A."/>
            <person name="Mereny Z."/>
            <person name="Hegedus B."/>
            <person name="Baldrian P."/>
            <person name="Stursova M."/>
            <person name="Weitz H."/>
            <person name="Taylor A."/>
            <person name="Grigoriev I.V."/>
            <person name="Nagy L.G."/>
            <person name="Martin F."/>
            <person name="Kauserud H."/>
        </authorList>
    </citation>
    <scope>NUCLEOTIDE SEQUENCE</scope>
    <source>
        <strain evidence="2">CBHHK200</strain>
    </source>
</reference>
<proteinExistence type="predicted"/>
<evidence type="ECO:0000313" key="2">
    <source>
        <dbReference type="EMBL" id="KAJ7023029.1"/>
    </source>
</evidence>
<comment type="caution">
    <text evidence="2">The sequence shown here is derived from an EMBL/GenBank/DDBJ whole genome shotgun (WGS) entry which is preliminary data.</text>
</comment>
<accession>A0AAD6S885</accession>
<name>A0AAD6S885_9AGAR</name>
<evidence type="ECO:0000256" key="1">
    <source>
        <dbReference type="SAM" id="MobiDB-lite"/>
    </source>
</evidence>
<dbReference type="EMBL" id="JARJCM010000196">
    <property type="protein sequence ID" value="KAJ7023029.1"/>
    <property type="molecule type" value="Genomic_DNA"/>
</dbReference>
<dbReference type="Proteomes" id="UP001218188">
    <property type="component" value="Unassembled WGS sequence"/>
</dbReference>
<feature type="region of interest" description="Disordered" evidence="1">
    <location>
        <begin position="1"/>
        <end position="20"/>
    </location>
</feature>
<keyword evidence="3" id="KW-1185">Reference proteome</keyword>
<organism evidence="2 3">
    <name type="scientific">Mycena alexandri</name>
    <dbReference type="NCBI Taxonomy" id="1745969"/>
    <lineage>
        <taxon>Eukaryota</taxon>
        <taxon>Fungi</taxon>
        <taxon>Dikarya</taxon>
        <taxon>Basidiomycota</taxon>
        <taxon>Agaricomycotina</taxon>
        <taxon>Agaricomycetes</taxon>
        <taxon>Agaricomycetidae</taxon>
        <taxon>Agaricales</taxon>
        <taxon>Marasmiineae</taxon>
        <taxon>Mycenaceae</taxon>
        <taxon>Mycena</taxon>
    </lineage>
</organism>
<evidence type="ECO:0000313" key="3">
    <source>
        <dbReference type="Proteomes" id="UP001218188"/>
    </source>
</evidence>
<dbReference type="AlphaFoldDB" id="A0AAD6S885"/>
<gene>
    <name evidence="2" type="ORF">C8F04DRAFT_1193846</name>
</gene>
<protein>
    <submittedName>
        <fullName evidence="2">Uncharacterized protein</fullName>
    </submittedName>
</protein>
<feature type="compositionally biased region" description="Polar residues" evidence="1">
    <location>
        <begin position="1"/>
        <end position="16"/>
    </location>
</feature>